<proteinExistence type="predicted"/>
<reference evidence="1" key="1">
    <citation type="submission" date="2021-11" db="EMBL/GenBank/DDBJ databases">
        <title>Isoprene-degrading acetogen.</title>
        <authorList>
            <person name="Yang Y."/>
            <person name="Jin H."/>
            <person name="Yan J."/>
        </authorList>
    </citation>
    <scope>NUCLEOTIDE SEQUENCE</scope>
    <source>
        <strain evidence="1">Berkeley</strain>
    </source>
</reference>
<dbReference type="EMBL" id="CP087994">
    <property type="protein sequence ID" value="UYO62367.1"/>
    <property type="molecule type" value="Genomic_DNA"/>
</dbReference>
<dbReference type="RefSeq" id="WP_228878105.1">
    <property type="nucleotide sequence ID" value="NZ_CABIIK010000004.1"/>
</dbReference>
<accession>A0ABY6HD06</accession>
<dbReference type="Proteomes" id="UP001163550">
    <property type="component" value="Chromosome"/>
</dbReference>
<gene>
    <name evidence="1" type="ORF">LNN31_16485</name>
</gene>
<keyword evidence="2" id="KW-1185">Reference proteome</keyword>
<evidence type="ECO:0000313" key="1">
    <source>
        <dbReference type="EMBL" id="UYO62367.1"/>
    </source>
</evidence>
<sequence length="175" mass="19625">MKNESLSNPTTLQLSYGEKFLNNIPQNILYSEITYCFKLYFNTDDPQLPLIPDPEFSTPIFANSGVYNFSIDFDTDFTFIETDDDEINCLSVSFFLESIDGHNFSLEEYIAIPKTTVIEESPAMLFSKLFNIAIPVATPSSEDVQGCSGTATLEYATRDDGLPIFPLLGNFLLVH</sequence>
<organism evidence="1 2">
    <name type="scientific">Acetobacterium wieringae</name>
    <dbReference type="NCBI Taxonomy" id="52694"/>
    <lineage>
        <taxon>Bacteria</taxon>
        <taxon>Bacillati</taxon>
        <taxon>Bacillota</taxon>
        <taxon>Clostridia</taxon>
        <taxon>Eubacteriales</taxon>
        <taxon>Eubacteriaceae</taxon>
        <taxon>Acetobacterium</taxon>
    </lineage>
</organism>
<name>A0ABY6HD06_9FIRM</name>
<protein>
    <submittedName>
        <fullName evidence="1">Uncharacterized protein</fullName>
    </submittedName>
</protein>
<evidence type="ECO:0000313" key="2">
    <source>
        <dbReference type="Proteomes" id="UP001163550"/>
    </source>
</evidence>